<dbReference type="SUPFAM" id="SSF47473">
    <property type="entry name" value="EF-hand"/>
    <property type="match status" value="1"/>
</dbReference>
<dbReference type="InterPro" id="IPR002048">
    <property type="entry name" value="EF_hand_dom"/>
</dbReference>
<dbReference type="EMBL" id="SMOD01000003">
    <property type="protein sequence ID" value="TDG09930.1"/>
    <property type="molecule type" value="Genomic_DNA"/>
</dbReference>
<protein>
    <submittedName>
        <fullName evidence="2">EF-hand domain-containing protein</fullName>
    </submittedName>
</protein>
<comment type="caution">
    <text evidence="2">The sequence shown here is derived from an EMBL/GenBank/DDBJ whole genome shotgun (WGS) entry which is preliminary data.</text>
</comment>
<sequence>MSMSSVNGSTSAYEAYFSFAQKQSASSDSPDRATLNSFSTQKTVTAINTSTGAAETQTLRATPLAVAWAPQMFVQGDKNNDDSLSLDEFQAQLSRAGVGADDAKQLFSSFDTSDDGQVSLTEFVTGVSKSISSGSQVFNDLLDSYTRDADGNLDQAKTDNFLSTGLSLAETFWKNLG</sequence>
<name>A0A4R5LJW1_9BURK</name>
<dbReference type="OrthoDB" id="9088636at2"/>
<feature type="domain" description="EF-hand" evidence="1">
    <location>
        <begin position="98"/>
        <end position="133"/>
    </location>
</feature>
<accession>A0A4R5LJW1</accession>
<dbReference type="Proteomes" id="UP000295606">
    <property type="component" value="Unassembled WGS sequence"/>
</dbReference>
<dbReference type="Pfam" id="PF13499">
    <property type="entry name" value="EF-hand_7"/>
    <property type="match status" value="1"/>
</dbReference>
<dbReference type="AlphaFoldDB" id="A0A4R5LJW1"/>
<reference evidence="2 3" key="1">
    <citation type="submission" date="2019-03" db="EMBL/GenBank/DDBJ databases">
        <title>Paraburkholderia sp. isolated from native Mimosa gymnas in Guartela State Park, Brazil.</title>
        <authorList>
            <person name="Paulitsch F."/>
            <person name="Hungria M."/>
            <person name="Delamuta J.R.M."/>
            <person name="Ribeiro R.A."/>
            <person name="Dall'Agnol R."/>
            <person name="Silva J.S.B."/>
        </authorList>
    </citation>
    <scope>NUCLEOTIDE SEQUENCE [LARGE SCALE GENOMIC DNA]</scope>
    <source>
        <strain evidence="2 3">CNPSo 3008</strain>
    </source>
</reference>
<dbReference type="GO" id="GO:0005509">
    <property type="term" value="F:calcium ion binding"/>
    <property type="evidence" value="ECO:0007669"/>
    <property type="project" value="InterPro"/>
</dbReference>
<gene>
    <name evidence="2" type="ORF">E1N52_05305</name>
</gene>
<dbReference type="InterPro" id="IPR018247">
    <property type="entry name" value="EF_Hand_1_Ca_BS"/>
</dbReference>
<evidence type="ECO:0000313" key="3">
    <source>
        <dbReference type="Proteomes" id="UP000295606"/>
    </source>
</evidence>
<dbReference type="PROSITE" id="PS50222">
    <property type="entry name" value="EF_HAND_2"/>
    <property type="match status" value="1"/>
</dbReference>
<dbReference type="RefSeq" id="WP_133180850.1">
    <property type="nucleotide sequence ID" value="NZ_SMOD01000003.1"/>
</dbReference>
<dbReference type="Gene3D" id="1.10.238.10">
    <property type="entry name" value="EF-hand"/>
    <property type="match status" value="1"/>
</dbReference>
<proteinExistence type="predicted"/>
<evidence type="ECO:0000313" key="2">
    <source>
        <dbReference type="EMBL" id="TDG09930.1"/>
    </source>
</evidence>
<evidence type="ECO:0000259" key="1">
    <source>
        <dbReference type="PROSITE" id="PS50222"/>
    </source>
</evidence>
<dbReference type="PROSITE" id="PS00018">
    <property type="entry name" value="EF_HAND_1"/>
    <property type="match status" value="1"/>
</dbReference>
<dbReference type="CDD" id="cd00051">
    <property type="entry name" value="EFh"/>
    <property type="match status" value="1"/>
</dbReference>
<organism evidence="2 3">
    <name type="scientific">Paraburkholderia guartelaensis</name>
    <dbReference type="NCBI Taxonomy" id="2546446"/>
    <lineage>
        <taxon>Bacteria</taxon>
        <taxon>Pseudomonadati</taxon>
        <taxon>Pseudomonadota</taxon>
        <taxon>Betaproteobacteria</taxon>
        <taxon>Burkholderiales</taxon>
        <taxon>Burkholderiaceae</taxon>
        <taxon>Paraburkholderia</taxon>
    </lineage>
</organism>
<dbReference type="InterPro" id="IPR011992">
    <property type="entry name" value="EF-hand-dom_pair"/>
</dbReference>